<dbReference type="Pfam" id="PF24827">
    <property type="entry name" value="AstE_AspA_cat"/>
    <property type="match status" value="1"/>
</dbReference>
<evidence type="ECO:0000259" key="5">
    <source>
        <dbReference type="Pfam" id="PF24827"/>
    </source>
</evidence>
<sequence>MNTRNYPYVFQSSSFQSPQTGTTVIITGAVHGNETCGTKAIRRVISELESGILQLVAGRVTLVPVCNPLAYQLGQREGERNLNRRLIPTEDVSEFEDHVANWLCPLFAQHEVLLDLHSFRSQGEAFVLIGPENNRGPLESFSYAKHELAMAMRLGVHRLVDGWLSTYARGVQRRQQRLAHDADVKTLANANTQFGVGTTEYMRSVGGYAMTLECGQHLDPQAPEVGYQAIVNSLRHLGVITGTVPEPVTQMEALRIYDVIDKFHVDDRFVREWRSFDALKQGDLIAIRADGSELRADQDGRIIFPDAGASPGEEWFYLTMANPRLASLSEVSA</sequence>
<feature type="domain" description="Succinylglutamate desuccinylase/Aspartoacylase catalytic" evidence="5">
    <location>
        <begin position="21"/>
        <end position="120"/>
    </location>
</feature>
<dbReference type="EMBL" id="JACOGF010000007">
    <property type="protein sequence ID" value="MBC3918881.1"/>
    <property type="molecule type" value="Genomic_DNA"/>
</dbReference>
<keyword evidence="3" id="KW-0378">Hydrolase</keyword>
<protein>
    <submittedName>
        <fullName evidence="6">Succinylglutamate desuccinylase/aspartoacylase family protein</fullName>
    </submittedName>
</protein>
<dbReference type="PANTHER" id="PTHR37326:SF1">
    <property type="entry name" value="BLL3975 PROTEIN"/>
    <property type="match status" value="1"/>
</dbReference>
<proteinExistence type="predicted"/>
<comment type="caution">
    <text evidence="6">The sequence shown here is derived from an EMBL/GenBank/DDBJ whole genome shotgun (WGS) entry which is preliminary data.</text>
</comment>
<name>A0ABR6ZSL6_9BURK</name>
<dbReference type="InterPro" id="IPR053138">
    <property type="entry name" value="N-alpha-Ac-DABA_deacetylase"/>
</dbReference>
<keyword evidence="4" id="KW-0862">Zinc</keyword>
<organism evidence="6 7">
    <name type="scientific">Undibacterium hunanense</name>
    <dbReference type="NCBI Taxonomy" id="2762292"/>
    <lineage>
        <taxon>Bacteria</taxon>
        <taxon>Pseudomonadati</taxon>
        <taxon>Pseudomonadota</taxon>
        <taxon>Betaproteobacteria</taxon>
        <taxon>Burkholderiales</taxon>
        <taxon>Oxalobacteraceae</taxon>
        <taxon>Undibacterium</taxon>
    </lineage>
</organism>
<comment type="cofactor">
    <cofactor evidence="1">
        <name>Zn(2+)</name>
        <dbReference type="ChEBI" id="CHEBI:29105"/>
    </cofactor>
</comment>
<accession>A0ABR6ZSL6</accession>
<dbReference type="SUPFAM" id="SSF53187">
    <property type="entry name" value="Zn-dependent exopeptidases"/>
    <property type="match status" value="1"/>
</dbReference>
<evidence type="ECO:0000256" key="3">
    <source>
        <dbReference type="ARBA" id="ARBA00022801"/>
    </source>
</evidence>
<evidence type="ECO:0000256" key="1">
    <source>
        <dbReference type="ARBA" id="ARBA00001947"/>
    </source>
</evidence>
<dbReference type="PANTHER" id="PTHR37326">
    <property type="entry name" value="BLL3975 PROTEIN"/>
    <property type="match status" value="1"/>
</dbReference>
<keyword evidence="7" id="KW-1185">Reference proteome</keyword>
<reference evidence="6 7" key="1">
    <citation type="submission" date="2020-08" db="EMBL/GenBank/DDBJ databases">
        <title>Novel species isolated from subtropical streams in China.</title>
        <authorList>
            <person name="Lu H."/>
        </authorList>
    </citation>
    <scope>NUCLEOTIDE SEQUENCE [LARGE SCALE GENOMIC DNA]</scope>
    <source>
        <strain evidence="6 7">CY18W</strain>
    </source>
</reference>
<evidence type="ECO:0000313" key="7">
    <source>
        <dbReference type="Proteomes" id="UP000650424"/>
    </source>
</evidence>
<dbReference type="Proteomes" id="UP000650424">
    <property type="component" value="Unassembled WGS sequence"/>
</dbReference>
<evidence type="ECO:0000256" key="4">
    <source>
        <dbReference type="ARBA" id="ARBA00022833"/>
    </source>
</evidence>
<dbReference type="InterPro" id="IPR055438">
    <property type="entry name" value="AstE_AspA_cat"/>
</dbReference>
<keyword evidence="2" id="KW-0479">Metal-binding</keyword>
<dbReference type="Gene3D" id="3.40.630.10">
    <property type="entry name" value="Zn peptidases"/>
    <property type="match status" value="1"/>
</dbReference>
<gene>
    <name evidence="6" type="ORF">H8L32_15430</name>
</gene>
<evidence type="ECO:0000313" key="6">
    <source>
        <dbReference type="EMBL" id="MBC3918881.1"/>
    </source>
</evidence>
<dbReference type="RefSeq" id="WP_186948135.1">
    <property type="nucleotide sequence ID" value="NZ_JACOGF010000007.1"/>
</dbReference>
<evidence type="ECO:0000256" key="2">
    <source>
        <dbReference type="ARBA" id="ARBA00022723"/>
    </source>
</evidence>